<evidence type="ECO:0000313" key="3">
    <source>
        <dbReference type="Proteomes" id="UP001153292"/>
    </source>
</evidence>
<accession>A0ABN8AZX3</accession>
<sequence>MKSQISYSIKSQTSYSIKSQTSSKTVTICSDPAAPDSLNNISQCSCAKCDSYSCFAFRNRTPCSCNRYCSLIGSKASSKISKNGVRIVESVTKEHVKKEITYDNIKDNMEKESTISNIYPRQDSSFDTAKLSAQVMNVPYNDFKQSIAHNTLEMTRNTTNLTKLDIFKRIKEAYQACSCKVCECIIGRTNECSDICKCKPCQCKDCVSVMNNFKYKGKCVRYSCDPVKCDKNECKGYVVRKTCSVPQHCNCDPCDCLECNDFINKPCNCKPCECIECKTYSLAKPKVLIVGRVEEDTPRNLCSCSPCECAECTHRAFPLTPSSRRHEMSTEISIPTNCNCDSCPSQTCETNDSGRCSCEIQKQVMSKPFQRDTLDYDIHRASIKNISIVEKPYNNTIAMFAALDDNPQKLKLFNKDCNCGDCECLVCNSKNGNATVIQNSRLYKSSLNESSCDCLPCECEVCKAANIRGPVRIPKPCTCDICDCLKCEGFINTSLNINKVTGNPKTFPTCKCKPCECTVCRPNCTENNCYRSYSESTISFDQDKIVSQDKGLTDIKPGCVYNKTKTHSRPGKNLNDYGTEEPSASHNYFNLTRHDDSGTIKYINKLNPEKSPTATQESPTAAQECNKTCLMRDMYKQCTEKYIPQFDRNMSDTYSDISEYCVLENSQYNNFRDKLAVTVQSNVTKPKKHNDIISSYTTRRLIGGSVDKCLNDITKMNINTTSTKTKSILDNQGMPTDNSNTKNLPSEYTENNNITLSSNNTRSRSKSGMDKYSDKDLQNKQRHLLNSEKITERVVGSLNLASKTNKAKINNLKESLISESETYKEPTPSNIIKHTSKNPIDFEKVKHSLQQAKEFSIELIKLLKQYEKANDDYYEYSNKFSKKYDVHYTGRKESEKCDAPFRTKFHHNIRTVDSYSSNSIIEKDELHKSNPLKNNNLGSSTGYNLPTTSNKLELIDFLLSEDNKKYI</sequence>
<evidence type="ECO:0008006" key="4">
    <source>
        <dbReference type="Google" id="ProtNLM"/>
    </source>
</evidence>
<reference evidence="2" key="1">
    <citation type="submission" date="2021-12" db="EMBL/GenBank/DDBJ databases">
        <authorList>
            <person name="King R."/>
        </authorList>
    </citation>
    <scope>NUCLEOTIDE SEQUENCE</scope>
</reference>
<evidence type="ECO:0000256" key="1">
    <source>
        <dbReference type="SAM" id="MobiDB-lite"/>
    </source>
</evidence>
<name>A0ABN8AZX3_CHISP</name>
<dbReference type="Proteomes" id="UP001153292">
    <property type="component" value="Chromosome 15"/>
</dbReference>
<gene>
    <name evidence="2" type="ORF">CHILSU_LOCUS3094</name>
</gene>
<feature type="region of interest" description="Disordered" evidence="1">
    <location>
        <begin position="724"/>
        <end position="776"/>
    </location>
</feature>
<evidence type="ECO:0000313" key="2">
    <source>
        <dbReference type="EMBL" id="CAH0399923.1"/>
    </source>
</evidence>
<proteinExistence type="predicted"/>
<feature type="compositionally biased region" description="Polar residues" evidence="1">
    <location>
        <begin position="724"/>
        <end position="762"/>
    </location>
</feature>
<keyword evidence="3" id="KW-1185">Reference proteome</keyword>
<organism evidence="2 3">
    <name type="scientific">Chilo suppressalis</name>
    <name type="common">Asiatic rice borer moth</name>
    <dbReference type="NCBI Taxonomy" id="168631"/>
    <lineage>
        <taxon>Eukaryota</taxon>
        <taxon>Metazoa</taxon>
        <taxon>Ecdysozoa</taxon>
        <taxon>Arthropoda</taxon>
        <taxon>Hexapoda</taxon>
        <taxon>Insecta</taxon>
        <taxon>Pterygota</taxon>
        <taxon>Neoptera</taxon>
        <taxon>Endopterygota</taxon>
        <taxon>Lepidoptera</taxon>
        <taxon>Glossata</taxon>
        <taxon>Ditrysia</taxon>
        <taxon>Pyraloidea</taxon>
        <taxon>Crambidae</taxon>
        <taxon>Crambinae</taxon>
        <taxon>Chilo</taxon>
    </lineage>
</organism>
<dbReference type="EMBL" id="OU963908">
    <property type="protein sequence ID" value="CAH0399923.1"/>
    <property type="molecule type" value="Genomic_DNA"/>
</dbReference>
<protein>
    <recommendedName>
        <fullName evidence="4">CRC domain-containing protein</fullName>
    </recommendedName>
</protein>
<feature type="compositionally biased region" description="Basic and acidic residues" evidence="1">
    <location>
        <begin position="767"/>
        <end position="776"/>
    </location>
</feature>